<evidence type="ECO:0000259" key="4">
    <source>
        <dbReference type="Pfam" id="PF00149"/>
    </source>
</evidence>
<dbReference type="Pfam" id="PF16656">
    <property type="entry name" value="Pur_ac_phosph_N"/>
    <property type="match status" value="1"/>
</dbReference>
<dbReference type="CDD" id="cd00839">
    <property type="entry name" value="MPP_PAPs"/>
    <property type="match status" value="1"/>
</dbReference>
<dbReference type="SUPFAM" id="SSF56300">
    <property type="entry name" value="Metallo-dependent phosphatases"/>
    <property type="match status" value="1"/>
</dbReference>
<feature type="domain" description="Purple acid phosphatase N-terminal" evidence="6">
    <location>
        <begin position="27"/>
        <end position="118"/>
    </location>
</feature>
<organism evidence="7">
    <name type="scientific">Xenopsylla cheopis</name>
    <name type="common">Oriental rat flea</name>
    <name type="synonym">Pulex cheopis</name>
    <dbReference type="NCBI Taxonomy" id="163159"/>
    <lineage>
        <taxon>Eukaryota</taxon>
        <taxon>Metazoa</taxon>
        <taxon>Ecdysozoa</taxon>
        <taxon>Arthropoda</taxon>
        <taxon>Hexapoda</taxon>
        <taxon>Insecta</taxon>
        <taxon>Pterygota</taxon>
        <taxon>Neoptera</taxon>
        <taxon>Endopterygota</taxon>
        <taxon>Siphonaptera</taxon>
        <taxon>Pulicidae</taxon>
        <taxon>Xenopsyllinae</taxon>
        <taxon>Xenopsylla</taxon>
    </lineage>
</organism>
<reference evidence="7" key="1">
    <citation type="submission" date="2020-03" db="EMBL/GenBank/DDBJ databases">
        <title>Transcriptomic Profiling of the Digestive Tract of the Rat Flea, Xenopsylla cheopis, Following Blood Feeding and Infection with Yersinia pestis.</title>
        <authorList>
            <person name="Bland D.M."/>
            <person name="Martens C.A."/>
            <person name="Virtaneva K."/>
            <person name="Kanakabandi K."/>
            <person name="Long D."/>
            <person name="Rosenke R."/>
            <person name="Saturday G.A."/>
            <person name="Hoyt F.H."/>
            <person name="Bruno D.P."/>
            <person name="Ribeiro J.M.C."/>
            <person name="Hinnebusch J."/>
        </authorList>
    </citation>
    <scope>NUCLEOTIDE SEQUENCE</scope>
</reference>
<sequence>MYQYLFIIYFYLAFYAKNVYSIVSYQPQQVHLAYGDNEFELVVTWSTIDKTKESIVEYGINGLILKATGYSVKFVDGGKLKNAQYIHRVVLTELSPNSKYVYHCGSNAGWSAEFWFKTRPDDPDWRPRLAIFGDMGNENAQSLSRLQEETQKGMYDAILHVGDFAYDMNSEEGVVGDEFMRQIESVAAYVPYMVCAGNHEEKYNFSHYRARFSMPSDSESLVYSFNMGPIHFIGFSTEVYYFLNYGVKQLVYQYKWLQNDLEKANRPENRRDQPWIIAFGHRPMYCSNDNADDCHRHDTYVRVGLPVTHFFGLEKLFYENGVDVYIGAHQHSYERLWPIYDYEVRNGSYEAPYTNPTGPVHIITGSAGCEELHSNFTYELPKWSAFRSEDYGYTKLKAYNGSHLHFEQISVDKLGQVIDDFWLIKDEHKSYP</sequence>
<dbReference type="InterPro" id="IPR008963">
    <property type="entry name" value="Purple_acid_Pase-like_N"/>
</dbReference>
<dbReference type="GO" id="GO:0046872">
    <property type="term" value="F:metal ion binding"/>
    <property type="evidence" value="ECO:0007669"/>
    <property type="project" value="InterPro"/>
</dbReference>
<dbReference type="Gene3D" id="3.60.21.10">
    <property type="match status" value="1"/>
</dbReference>
<feature type="domain" description="Calcineurin-like phosphoesterase" evidence="4">
    <location>
        <begin position="128"/>
        <end position="333"/>
    </location>
</feature>
<dbReference type="InterPro" id="IPR015914">
    <property type="entry name" value="PAPs_N"/>
</dbReference>
<evidence type="ECO:0000259" key="6">
    <source>
        <dbReference type="Pfam" id="PF16656"/>
    </source>
</evidence>
<dbReference type="EC" id="3.1.3.2" evidence="3"/>
<protein>
    <recommendedName>
        <fullName evidence="3">Purple acid phosphatase</fullName>
        <ecNumber evidence="3">3.1.3.2</ecNumber>
    </recommendedName>
</protein>
<comment type="similarity">
    <text evidence="3">Belongs to the metallophosphoesterase superfamily. Purple acid phosphatase family.</text>
</comment>
<keyword evidence="1" id="KW-0732">Signal</keyword>
<keyword evidence="2" id="KW-0325">Glycoprotein</keyword>
<evidence type="ECO:0000256" key="1">
    <source>
        <dbReference type="ARBA" id="ARBA00022729"/>
    </source>
</evidence>
<evidence type="ECO:0000259" key="5">
    <source>
        <dbReference type="Pfam" id="PF14008"/>
    </source>
</evidence>
<dbReference type="Pfam" id="PF00149">
    <property type="entry name" value="Metallophos"/>
    <property type="match status" value="1"/>
</dbReference>
<dbReference type="SUPFAM" id="SSF49363">
    <property type="entry name" value="Purple acid phosphatase, N-terminal domain"/>
    <property type="match status" value="1"/>
</dbReference>
<dbReference type="InterPro" id="IPR041792">
    <property type="entry name" value="MPP_PAP"/>
</dbReference>
<comment type="catalytic activity">
    <reaction evidence="3">
        <text>a phosphate monoester + H2O = an alcohol + phosphate</text>
        <dbReference type="Rhea" id="RHEA:15017"/>
        <dbReference type="ChEBI" id="CHEBI:15377"/>
        <dbReference type="ChEBI" id="CHEBI:30879"/>
        <dbReference type="ChEBI" id="CHEBI:43474"/>
        <dbReference type="ChEBI" id="CHEBI:67140"/>
        <dbReference type="EC" id="3.1.3.2"/>
    </reaction>
</comment>
<feature type="domain" description="Purple acid phosphatase C-terminal" evidence="5">
    <location>
        <begin position="358"/>
        <end position="419"/>
    </location>
</feature>
<dbReference type="Gene3D" id="2.60.40.380">
    <property type="entry name" value="Purple acid phosphatase-like, N-terminal"/>
    <property type="match status" value="1"/>
</dbReference>
<dbReference type="PANTHER" id="PTHR45867:SF3">
    <property type="entry name" value="ACID PHOSPHATASE TYPE 7"/>
    <property type="match status" value="1"/>
</dbReference>
<evidence type="ECO:0000313" key="7">
    <source>
        <dbReference type="EMBL" id="NOV51304.1"/>
    </source>
</evidence>
<proteinExistence type="inferred from homology"/>
<evidence type="ECO:0000256" key="2">
    <source>
        <dbReference type="ARBA" id="ARBA00023180"/>
    </source>
</evidence>
<keyword evidence="3" id="KW-0378">Hydrolase</keyword>
<dbReference type="InterPro" id="IPR025733">
    <property type="entry name" value="PAPs_C"/>
</dbReference>
<dbReference type="PANTHER" id="PTHR45867">
    <property type="entry name" value="PURPLE ACID PHOSPHATASE"/>
    <property type="match status" value="1"/>
</dbReference>
<name>A0A6M2DZ18_XENCH</name>
<dbReference type="AlphaFoldDB" id="A0A6M2DZ18"/>
<accession>A0A6M2DZ18</accession>
<evidence type="ECO:0000256" key="3">
    <source>
        <dbReference type="RuleBase" id="RU361203"/>
    </source>
</evidence>
<dbReference type="EMBL" id="GIIL01007578">
    <property type="protein sequence ID" value="NOV51304.1"/>
    <property type="molecule type" value="Transcribed_RNA"/>
</dbReference>
<dbReference type="Pfam" id="PF14008">
    <property type="entry name" value="Metallophos_C"/>
    <property type="match status" value="1"/>
</dbReference>
<dbReference type="InterPro" id="IPR029052">
    <property type="entry name" value="Metallo-depent_PP-like"/>
</dbReference>
<dbReference type="InterPro" id="IPR004843">
    <property type="entry name" value="Calcineurin-like_PHP"/>
</dbReference>
<dbReference type="GO" id="GO:0003993">
    <property type="term" value="F:acid phosphatase activity"/>
    <property type="evidence" value="ECO:0007669"/>
    <property type="project" value="UniProtKB-EC"/>
</dbReference>